<evidence type="ECO:0000256" key="2">
    <source>
        <dbReference type="SAM" id="Phobius"/>
    </source>
</evidence>
<reference evidence="3 4" key="1">
    <citation type="submission" date="2023-04" db="EMBL/GenBank/DDBJ databases">
        <title>Genome Encyclopedia of Bacteria and Archaea VI: Functional Genomics of Type Strains.</title>
        <authorList>
            <person name="Whitman W."/>
        </authorList>
    </citation>
    <scope>NUCLEOTIDE SEQUENCE [LARGE SCALE GENOMIC DNA]</scope>
    <source>
        <strain evidence="3 4">SG_E_30_P1</strain>
    </source>
</reference>
<protein>
    <recommendedName>
        <fullName evidence="5">DUF4232 domain-containing protein</fullName>
    </recommendedName>
</protein>
<organism evidence="3 4">
    <name type="scientific">Antiquaquibacter oligotrophicus</name>
    <dbReference type="NCBI Taxonomy" id="2880260"/>
    <lineage>
        <taxon>Bacteria</taxon>
        <taxon>Bacillati</taxon>
        <taxon>Actinomycetota</taxon>
        <taxon>Actinomycetes</taxon>
        <taxon>Micrococcales</taxon>
        <taxon>Microbacteriaceae</taxon>
        <taxon>Antiquaquibacter</taxon>
    </lineage>
</organism>
<sequence>MSTIRNPVGPQPASVYWRRRITVGLGLLAVIIVVVLIIVRPGSTTPAPTPTPTPTSSGAAEGGATEADTEAGAGASGLVACDPAKVTLEPMTDATDYQAGVAPQLWFTMKSTMTEPCSFAAGSDLQKYVITSGDEVIWSSTDCQTDPQAATTTLQPGVPKEGPRITWDRTRSSPDTCDVPGEQVTAGGASYHLEVAVGDVESPGSRQFLLY</sequence>
<evidence type="ECO:0000313" key="3">
    <source>
        <dbReference type="EMBL" id="MDH6179845.1"/>
    </source>
</evidence>
<keyword evidence="2" id="KW-0812">Transmembrane</keyword>
<gene>
    <name evidence="3" type="ORF">M2152_000027</name>
</gene>
<dbReference type="Proteomes" id="UP001160142">
    <property type="component" value="Unassembled WGS sequence"/>
</dbReference>
<evidence type="ECO:0008006" key="5">
    <source>
        <dbReference type="Google" id="ProtNLM"/>
    </source>
</evidence>
<name>A0ABT6KJK5_9MICO</name>
<dbReference type="EMBL" id="JARXVQ010000001">
    <property type="protein sequence ID" value="MDH6179845.1"/>
    <property type="molecule type" value="Genomic_DNA"/>
</dbReference>
<accession>A0ABT6KJK5</accession>
<feature type="transmembrane region" description="Helical" evidence="2">
    <location>
        <begin position="21"/>
        <end position="39"/>
    </location>
</feature>
<feature type="region of interest" description="Disordered" evidence="1">
    <location>
        <begin position="43"/>
        <end position="75"/>
    </location>
</feature>
<proteinExistence type="predicted"/>
<evidence type="ECO:0000313" key="4">
    <source>
        <dbReference type="Proteomes" id="UP001160142"/>
    </source>
</evidence>
<keyword evidence="2" id="KW-1133">Transmembrane helix</keyword>
<comment type="caution">
    <text evidence="3">The sequence shown here is derived from an EMBL/GenBank/DDBJ whole genome shotgun (WGS) entry which is preliminary data.</text>
</comment>
<keyword evidence="4" id="KW-1185">Reference proteome</keyword>
<evidence type="ECO:0000256" key="1">
    <source>
        <dbReference type="SAM" id="MobiDB-lite"/>
    </source>
</evidence>
<feature type="compositionally biased region" description="Low complexity" evidence="1">
    <location>
        <begin position="54"/>
        <end position="75"/>
    </location>
</feature>
<keyword evidence="2" id="KW-0472">Membrane</keyword>
<dbReference type="RefSeq" id="WP_322132221.1">
    <property type="nucleotide sequence ID" value="NZ_CP085036.1"/>
</dbReference>